<accession>D1Q0E9</accession>
<feature type="repeat" description="TPR" evidence="3">
    <location>
        <begin position="443"/>
        <end position="476"/>
    </location>
</feature>
<dbReference type="Gene3D" id="1.25.40.10">
    <property type="entry name" value="Tetratricopeptide repeat domain"/>
    <property type="match status" value="3"/>
</dbReference>
<dbReference type="Pfam" id="PF13176">
    <property type="entry name" value="TPR_7"/>
    <property type="match status" value="1"/>
</dbReference>
<feature type="domain" description="Ancillary SecYEG translocon subunit/Cell division coordinator CpoB TPR" evidence="5">
    <location>
        <begin position="518"/>
        <end position="583"/>
    </location>
</feature>
<dbReference type="Pfam" id="PF13181">
    <property type="entry name" value="TPR_8"/>
    <property type="match status" value="2"/>
</dbReference>
<dbReference type="InterPro" id="IPR052346">
    <property type="entry name" value="O-mannosyl-transferase_TMTC"/>
</dbReference>
<evidence type="ECO:0000256" key="2">
    <source>
        <dbReference type="ARBA" id="ARBA00022803"/>
    </source>
</evidence>
<name>D1Q0E9_9BACT</name>
<dbReference type="SUPFAM" id="SSF48452">
    <property type="entry name" value="TPR-like"/>
    <property type="match status" value="1"/>
</dbReference>
<feature type="repeat" description="TPR" evidence="3">
    <location>
        <begin position="227"/>
        <end position="260"/>
    </location>
</feature>
<dbReference type="InterPro" id="IPR011990">
    <property type="entry name" value="TPR-like_helical_dom_sf"/>
</dbReference>
<protein>
    <submittedName>
        <fullName evidence="6">Tetratricopeptide repeat protein</fullName>
    </submittedName>
</protein>
<dbReference type="AlphaFoldDB" id="D1Q0E9"/>
<evidence type="ECO:0000259" key="5">
    <source>
        <dbReference type="Pfam" id="PF09976"/>
    </source>
</evidence>
<feature type="repeat" description="TPR" evidence="3">
    <location>
        <begin position="91"/>
        <end position="124"/>
    </location>
</feature>
<feature type="chain" id="PRO_5003026847" evidence="4">
    <location>
        <begin position="28"/>
        <end position="596"/>
    </location>
</feature>
<evidence type="ECO:0000313" key="7">
    <source>
        <dbReference type="Proteomes" id="UP000003160"/>
    </source>
</evidence>
<evidence type="ECO:0000313" key="6">
    <source>
        <dbReference type="EMBL" id="EFA42934.1"/>
    </source>
</evidence>
<dbReference type="eggNOG" id="COG0457">
    <property type="taxonomic scope" value="Bacteria"/>
</dbReference>
<feature type="repeat" description="TPR" evidence="3">
    <location>
        <begin position="549"/>
        <end position="582"/>
    </location>
</feature>
<comment type="caution">
    <text evidence="6">The sequence shown here is derived from an EMBL/GenBank/DDBJ whole genome shotgun (WGS) entry which is preliminary data.</text>
</comment>
<keyword evidence="4" id="KW-0732">Signal</keyword>
<keyword evidence="7" id="KW-1185">Reference proteome</keyword>
<dbReference type="SMART" id="SM00028">
    <property type="entry name" value="TPR"/>
    <property type="match status" value="8"/>
</dbReference>
<dbReference type="Pfam" id="PF09976">
    <property type="entry name" value="TPR_21"/>
    <property type="match status" value="1"/>
</dbReference>
<keyword evidence="2 3" id="KW-0802">TPR repeat</keyword>
<gene>
    <name evidence="6" type="ORF">HMPREF0645_2684</name>
</gene>
<dbReference type="GO" id="GO:0035269">
    <property type="term" value="P:protein O-linked glycosylation via mannose"/>
    <property type="evidence" value="ECO:0007669"/>
    <property type="project" value="TreeGrafter"/>
</dbReference>
<reference evidence="6 7" key="1">
    <citation type="submission" date="2009-10" db="EMBL/GenBank/DDBJ databases">
        <authorList>
            <person name="Qin X."/>
            <person name="Bachman B."/>
            <person name="Battles P."/>
            <person name="Bell A."/>
            <person name="Bess C."/>
            <person name="Bickham C."/>
            <person name="Chaboub L."/>
            <person name="Chen D."/>
            <person name="Coyle M."/>
            <person name="Deiros D.R."/>
            <person name="Dinh H."/>
            <person name="Forbes L."/>
            <person name="Fowler G."/>
            <person name="Francisco L."/>
            <person name="Fu Q."/>
            <person name="Gubbala S."/>
            <person name="Hale W."/>
            <person name="Han Y."/>
            <person name="Hemphill L."/>
            <person name="Highlander S.K."/>
            <person name="Hirani K."/>
            <person name="Hogues M."/>
            <person name="Jackson L."/>
            <person name="Jakkamsetti A."/>
            <person name="Javaid M."/>
            <person name="Jiang H."/>
            <person name="Korchina V."/>
            <person name="Kovar C."/>
            <person name="Lara F."/>
            <person name="Lee S."/>
            <person name="Mata R."/>
            <person name="Mathew T."/>
            <person name="Moen C."/>
            <person name="Morales K."/>
            <person name="Munidasa M."/>
            <person name="Nazareth L."/>
            <person name="Ngo R."/>
            <person name="Nguyen L."/>
            <person name="Okwuonu G."/>
            <person name="Ongeri F."/>
            <person name="Patil S."/>
            <person name="Petrosino J."/>
            <person name="Pham C."/>
            <person name="Pham P."/>
            <person name="Pu L.-L."/>
            <person name="Puazo M."/>
            <person name="Raj R."/>
            <person name="Reid J."/>
            <person name="Rouhana J."/>
            <person name="Saada N."/>
            <person name="Shang Y."/>
            <person name="Simmons D."/>
            <person name="Thornton R."/>
            <person name="Warren J."/>
            <person name="Weissenberger G."/>
            <person name="Zhang J."/>
            <person name="Zhang L."/>
            <person name="Zhou C."/>
            <person name="Zhu D."/>
            <person name="Muzny D."/>
            <person name="Worley K."/>
            <person name="Gibbs R."/>
        </authorList>
    </citation>
    <scope>NUCLEOTIDE SEQUENCE [LARGE SCALE GENOMIC DNA]</scope>
    <source>
        <strain evidence="6 7">DSM 17361</strain>
    </source>
</reference>
<dbReference type="RefSeq" id="WP_007175079.1">
    <property type="nucleotide sequence ID" value="NZ_GG704783.1"/>
</dbReference>
<evidence type="ECO:0000256" key="4">
    <source>
        <dbReference type="SAM" id="SignalP"/>
    </source>
</evidence>
<dbReference type="PROSITE" id="PS50005">
    <property type="entry name" value="TPR"/>
    <property type="match status" value="4"/>
</dbReference>
<dbReference type="GO" id="GO:0030968">
    <property type="term" value="P:endoplasmic reticulum unfolded protein response"/>
    <property type="evidence" value="ECO:0007669"/>
    <property type="project" value="TreeGrafter"/>
</dbReference>
<dbReference type="InterPro" id="IPR019734">
    <property type="entry name" value="TPR_rpt"/>
</dbReference>
<dbReference type="SUPFAM" id="SSF81901">
    <property type="entry name" value="HCP-like"/>
    <property type="match status" value="1"/>
</dbReference>
<dbReference type="HOGENOM" id="CLU_007251_3_1_10"/>
<evidence type="ECO:0000256" key="3">
    <source>
        <dbReference type="PROSITE-ProRule" id="PRU00339"/>
    </source>
</evidence>
<sequence>MRKLRRHLAFVLLAMLVLTGVVRPATALAVKGGASSGLKDAKVDMTGYTGYTDRMRYNYFFLEAVRCQNAGQYAAAFDLLNHCLEINPGAAEAYYMRARYFSQLRKDSLALNDLETAAQLRPNNDTYQEKVAQFYIGMGNYDKAVETYERLYAVQRDRSDVLNILVQLYKQQKEYDKMLHTIDRLERIEGENEQFALARMSVYELKGDTKNAYKTLKKLADTHPNDLTYSIMLGNWLMHNKKKKEAYRLFSKALEAEPENTYAQSSMYDYYRAAGQDEQANEMMERILLGKDTPADSRMQFIRQAIRENEQQGGDSLKMIGLFDRMQQALPKDAAVAEMKVAYYTLKKMPEDEINQALTDLLELAPDNGGARFQLIQNKWAKQNWKEVAELSEPGMLYNPDEMAFYYFTGLARYYQKDDAGALDALQRGTAEINSKSDPSIVSDFYAIMGDIYHSRGEKEKAYAAFDSCLQWKPDHIMTLNNYAYYLSIEGGDLKRAEEMSAKAVKAEPKNPTYLDTYAWVLYCQKRYEEARIYIDQALKYSEDSTFSADVLEHAGDIYIKTGHTEEALQMWQKAIDAGGNATVLNEKRKRYTKSK</sequence>
<dbReference type="EMBL" id="ACKS01000108">
    <property type="protein sequence ID" value="EFA42934.1"/>
    <property type="molecule type" value="Genomic_DNA"/>
</dbReference>
<dbReference type="InterPro" id="IPR018704">
    <property type="entry name" value="SecYEG/CpoB_TPR"/>
</dbReference>
<evidence type="ECO:0000256" key="1">
    <source>
        <dbReference type="ARBA" id="ARBA00022737"/>
    </source>
</evidence>
<proteinExistence type="predicted"/>
<organism evidence="6 7">
    <name type="scientific">Hallella bergensis DSM 17361</name>
    <dbReference type="NCBI Taxonomy" id="585502"/>
    <lineage>
        <taxon>Bacteria</taxon>
        <taxon>Pseudomonadati</taxon>
        <taxon>Bacteroidota</taxon>
        <taxon>Bacteroidia</taxon>
        <taxon>Bacteroidales</taxon>
        <taxon>Prevotellaceae</taxon>
        <taxon>Hallella</taxon>
    </lineage>
</organism>
<dbReference type="GO" id="GO:0000030">
    <property type="term" value="F:mannosyltransferase activity"/>
    <property type="evidence" value="ECO:0007669"/>
    <property type="project" value="TreeGrafter"/>
</dbReference>
<dbReference type="PANTHER" id="PTHR44227">
    <property type="match status" value="1"/>
</dbReference>
<feature type="signal peptide" evidence="4">
    <location>
        <begin position="1"/>
        <end position="27"/>
    </location>
</feature>
<keyword evidence="1" id="KW-0677">Repeat</keyword>
<dbReference type="PANTHER" id="PTHR44227:SF3">
    <property type="entry name" value="PROTEIN O-MANNOSYL-TRANSFERASE TMTC4"/>
    <property type="match status" value="1"/>
</dbReference>
<dbReference type="Proteomes" id="UP000003160">
    <property type="component" value="Unassembled WGS sequence"/>
</dbReference>